<proteinExistence type="inferred from homology"/>
<feature type="transmembrane region" description="Helical" evidence="12">
    <location>
        <begin position="156"/>
        <end position="180"/>
    </location>
</feature>
<dbReference type="PROSITE" id="PS50928">
    <property type="entry name" value="ABC_TM1"/>
    <property type="match status" value="1"/>
</dbReference>
<dbReference type="CDD" id="cd06261">
    <property type="entry name" value="TM_PBP2"/>
    <property type="match status" value="1"/>
</dbReference>
<dbReference type="RefSeq" id="WP_183317161.1">
    <property type="nucleotide sequence ID" value="NZ_JACIEN010000003.1"/>
</dbReference>
<organism evidence="14 15">
    <name type="scientific">Chelatococcus caeni</name>
    <dbReference type="NCBI Taxonomy" id="1348468"/>
    <lineage>
        <taxon>Bacteria</taxon>
        <taxon>Pseudomonadati</taxon>
        <taxon>Pseudomonadota</taxon>
        <taxon>Alphaproteobacteria</taxon>
        <taxon>Hyphomicrobiales</taxon>
        <taxon>Chelatococcaceae</taxon>
        <taxon>Chelatococcus</taxon>
    </lineage>
</organism>
<comment type="similarity">
    <text evidence="2 12">Belongs to the binding-protein-dependent transport system permease family.</text>
</comment>
<evidence type="ECO:0000256" key="2">
    <source>
        <dbReference type="ARBA" id="ARBA00009306"/>
    </source>
</evidence>
<evidence type="ECO:0000256" key="9">
    <source>
        <dbReference type="ARBA" id="ARBA00023136"/>
    </source>
</evidence>
<dbReference type="GO" id="GO:0005886">
    <property type="term" value="C:plasma membrane"/>
    <property type="evidence" value="ECO:0007669"/>
    <property type="project" value="UniProtKB-SubCell"/>
</dbReference>
<keyword evidence="5" id="KW-1003">Cell membrane</keyword>
<name>A0A840BYD3_9HYPH</name>
<gene>
    <name evidence="14" type="ORF">GGR16_003168</name>
</gene>
<feature type="transmembrane region" description="Helical" evidence="12">
    <location>
        <begin position="71"/>
        <end position="96"/>
    </location>
</feature>
<feature type="transmembrane region" description="Helical" evidence="12">
    <location>
        <begin position="12"/>
        <end position="30"/>
    </location>
</feature>
<evidence type="ECO:0000313" key="15">
    <source>
        <dbReference type="Proteomes" id="UP000577362"/>
    </source>
</evidence>
<evidence type="ECO:0000259" key="13">
    <source>
        <dbReference type="PROSITE" id="PS50928"/>
    </source>
</evidence>
<keyword evidence="9 12" id="KW-0472">Membrane</keyword>
<feature type="domain" description="ABC transmembrane type-1" evidence="13">
    <location>
        <begin position="71"/>
        <end position="285"/>
    </location>
</feature>
<dbReference type="GO" id="GO:0055085">
    <property type="term" value="P:transmembrane transport"/>
    <property type="evidence" value="ECO:0007669"/>
    <property type="project" value="InterPro"/>
</dbReference>
<feature type="transmembrane region" description="Helical" evidence="12">
    <location>
        <begin position="108"/>
        <end position="129"/>
    </location>
</feature>
<evidence type="ECO:0000313" key="14">
    <source>
        <dbReference type="EMBL" id="MBB4018134.1"/>
    </source>
</evidence>
<comment type="function">
    <text evidence="10">Part of the ABC transporter complex UgpBAEC involved in sn-glycerol-3-phosphate (G3P) import. Probably responsible for the translocation of the substrate across the membrane.</text>
</comment>
<evidence type="ECO:0000256" key="11">
    <source>
        <dbReference type="ARBA" id="ARBA00040780"/>
    </source>
</evidence>
<evidence type="ECO:0000256" key="3">
    <source>
        <dbReference type="ARBA" id="ARBA00011557"/>
    </source>
</evidence>
<sequence>MEKRAVFRAGSLAYLLILPQLLLVFVFFYWPTGAALYWAFTLEMPWGGGNQWVGLENFTAVLKDGKYWSSVVASCVFAFAATALALAQALVLALFVDRQLRGSRGFRSFYVWPYAVAAPAVSLAFRFIFAPETGLVAFVNQWWPGLWNPSINGAQAMALVVLCFAWKWIGYNFIFLLAALQSIPRALMEASAMDGAGPLRRMLDIQLPLLTPTFFFLLVINLTESFVGPDSFGIVDILTEGGPANATNLLVYKIYSDGFKGLDYSGAAAQSIILMLLVMVLTFIQFRWVERRVHYK</sequence>
<dbReference type="Pfam" id="PF00528">
    <property type="entry name" value="BPD_transp_1"/>
    <property type="match status" value="1"/>
</dbReference>
<dbReference type="AlphaFoldDB" id="A0A840BYD3"/>
<dbReference type="PANTHER" id="PTHR43227">
    <property type="entry name" value="BLL4140 PROTEIN"/>
    <property type="match status" value="1"/>
</dbReference>
<accession>A0A840BYD3</accession>
<feature type="transmembrane region" description="Helical" evidence="12">
    <location>
        <begin position="267"/>
        <end position="286"/>
    </location>
</feature>
<dbReference type="InterPro" id="IPR000515">
    <property type="entry name" value="MetI-like"/>
</dbReference>
<feature type="transmembrane region" description="Helical" evidence="12">
    <location>
        <begin position="201"/>
        <end position="222"/>
    </location>
</feature>
<evidence type="ECO:0000256" key="4">
    <source>
        <dbReference type="ARBA" id="ARBA00022448"/>
    </source>
</evidence>
<keyword evidence="4 12" id="KW-0813">Transport</keyword>
<reference evidence="14 15" key="1">
    <citation type="submission" date="2020-08" db="EMBL/GenBank/DDBJ databases">
        <title>Genomic Encyclopedia of Type Strains, Phase IV (KMG-IV): sequencing the most valuable type-strain genomes for metagenomic binning, comparative biology and taxonomic classification.</title>
        <authorList>
            <person name="Goeker M."/>
        </authorList>
    </citation>
    <scope>NUCLEOTIDE SEQUENCE [LARGE SCALE GENOMIC DNA]</scope>
    <source>
        <strain evidence="14 15">DSM 103737</strain>
    </source>
</reference>
<keyword evidence="6" id="KW-0997">Cell inner membrane</keyword>
<keyword evidence="7 12" id="KW-0812">Transmembrane</keyword>
<evidence type="ECO:0000256" key="12">
    <source>
        <dbReference type="RuleBase" id="RU363032"/>
    </source>
</evidence>
<comment type="subcellular location">
    <subcellularLocation>
        <location evidence="1">Cell inner membrane</location>
        <topology evidence="1">Multi-pass membrane protein</topology>
    </subcellularLocation>
    <subcellularLocation>
        <location evidence="12">Cell membrane</location>
        <topology evidence="12">Multi-pass membrane protein</topology>
    </subcellularLocation>
</comment>
<evidence type="ECO:0000256" key="6">
    <source>
        <dbReference type="ARBA" id="ARBA00022519"/>
    </source>
</evidence>
<evidence type="ECO:0000256" key="8">
    <source>
        <dbReference type="ARBA" id="ARBA00022989"/>
    </source>
</evidence>
<evidence type="ECO:0000256" key="10">
    <source>
        <dbReference type="ARBA" id="ARBA00037054"/>
    </source>
</evidence>
<dbReference type="SUPFAM" id="SSF161098">
    <property type="entry name" value="MetI-like"/>
    <property type="match status" value="1"/>
</dbReference>
<comment type="caution">
    <text evidence="14">The sequence shown here is derived from an EMBL/GenBank/DDBJ whole genome shotgun (WGS) entry which is preliminary data.</text>
</comment>
<evidence type="ECO:0000256" key="7">
    <source>
        <dbReference type="ARBA" id="ARBA00022692"/>
    </source>
</evidence>
<evidence type="ECO:0000256" key="1">
    <source>
        <dbReference type="ARBA" id="ARBA00004429"/>
    </source>
</evidence>
<keyword evidence="15" id="KW-1185">Reference proteome</keyword>
<keyword evidence="8 12" id="KW-1133">Transmembrane helix</keyword>
<evidence type="ECO:0000256" key="5">
    <source>
        <dbReference type="ARBA" id="ARBA00022475"/>
    </source>
</evidence>
<dbReference type="Gene3D" id="1.10.3720.10">
    <property type="entry name" value="MetI-like"/>
    <property type="match status" value="1"/>
</dbReference>
<protein>
    <recommendedName>
        <fullName evidence="11">sn-glycerol-3-phosphate transport system permease protein UgpA</fullName>
    </recommendedName>
</protein>
<dbReference type="Proteomes" id="UP000577362">
    <property type="component" value="Unassembled WGS sequence"/>
</dbReference>
<dbReference type="InterPro" id="IPR050809">
    <property type="entry name" value="UgpAE/MalFG_permease"/>
</dbReference>
<dbReference type="InterPro" id="IPR035906">
    <property type="entry name" value="MetI-like_sf"/>
</dbReference>
<dbReference type="EMBL" id="JACIEN010000003">
    <property type="protein sequence ID" value="MBB4018134.1"/>
    <property type="molecule type" value="Genomic_DNA"/>
</dbReference>
<comment type="subunit">
    <text evidence="3">The complex is composed of two ATP-binding proteins (UgpC), two transmembrane proteins (UgpA and UgpE) and a solute-binding protein (UgpB).</text>
</comment>
<dbReference type="PANTHER" id="PTHR43227:SF9">
    <property type="entry name" value="SN-GLYCEROL-3-PHOSPHATE TRANSPORT SYSTEM PERMEASE PROTEIN UGPA"/>
    <property type="match status" value="1"/>
</dbReference>